<dbReference type="InterPro" id="IPR001478">
    <property type="entry name" value="PDZ"/>
</dbReference>
<dbReference type="Proteomes" id="UP000184442">
    <property type="component" value="Unassembled WGS sequence"/>
</dbReference>
<organism evidence="5 6">
    <name type="scientific">Lutispora thermophila DSM 19022</name>
    <dbReference type="NCBI Taxonomy" id="1122184"/>
    <lineage>
        <taxon>Bacteria</taxon>
        <taxon>Bacillati</taxon>
        <taxon>Bacillota</taxon>
        <taxon>Clostridia</taxon>
        <taxon>Lutisporales</taxon>
        <taxon>Lutisporaceae</taxon>
        <taxon>Lutispora</taxon>
    </lineage>
</organism>
<protein>
    <submittedName>
        <fullName evidence="5">Serine protease Do</fullName>
    </submittedName>
</protein>
<evidence type="ECO:0000256" key="1">
    <source>
        <dbReference type="ARBA" id="ARBA00022670"/>
    </source>
</evidence>
<keyword evidence="6" id="KW-1185">Reference proteome</keyword>
<dbReference type="STRING" id="1122184.SAMN02745176_01544"/>
<evidence type="ECO:0000313" key="5">
    <source>
        <dbReference type="EMBL" id="SHI84355.1"/>
    </source>
</evidence>
<dbReference type="InterPro" id="IPR051201">
    <property type="entry name" value="Chloro_Bact_Ser_Proteases"/>
</dbReference>
<dbReference type="SUPFAM" id="SSF50156">
    <property type="entry name" value="PDZ domain-like"/>
    <property type="match status" value="1"/>
</dbReference>
<evidence type="ECO:0000256" key="3">
    <source>
        <dbReference type="SAM" id="Phobius"/>
    </source>
</evidence>
<dbReference type="Pfam" id="PF17820">
    <property type="entry name" value="PDZ_6"/>
    <property type="match status" value="1"/>
</dbReference>
<evidence type="ECO:0000313" key="6">
    <source>
        <dbReference type="Proteomes" id="UP000184442"/>
    </source>
</evidence>
<sequence>MDDDIRRDIIEDEAIESVPTGDTVIENATKEDIPVEDVAIKETPIENEATGRVDENMPMPTSTFYREVIEKKPKKWGKSAIAIALAIGLAFGSAFGFIADNIMDNMKGKNVVYASQDKQYNYTIDKTVSPVVPIAKKVSPSIVAIRIKKSMRDFFGYTYESEGNGSGIIIDSNGHIVTNNHVIDGSDNITVILHDGTELPAKVVGKDSQTDLAVIKVEGKNLQPAELGDSSTLEVGELAVAIGSPMGTDYAGSVTAGIISGLNRELYVGNRTMKLIQTDAAINPGNSGGALVNSEGKVIGINTLKLVENKVEGMGFAIPINEAKPIIEQLIQNRKVSRPYLGITGQTIDEKTAKQYDVPQGVLIRQVIEGSGADKAGLVRGDIITKVDGERITTIEQLQQIIQKHKVGDVVKVEAYGELNRYKTVEVKLTESDS</sequence>
<dbReference type="AlphaFoldDB" id="A0A1M6EFW0"/>
<keyword evidence="3" id="KW-0812">Transmembrane</keyword>
<dbReference type="SMART" id="SM00228">
    <property type="entry name" value="PDZ"/>
    <property type="match status" value="1"/>
</dbReference>
<evidence type="ECO:0000256" key="2">
    <source>
        <dbReference type="ARBA" id="ARBA00022801"/>
    </source>
</evidence>
<keyword evidence="1 5" id="KW-0645">Protease</keyword>
<dbReference type="InterPro" id="IPR001940">
    <property type="entry name" value="Peptidase_S1C"/>
</dbReference>
<dbReference type="GO" id="GO:0004252">
    <property type="term" value="F:serine-type endopeptidase activity"/>
    <property type="evidence" value="ECO:0007669"/>
    <property type="project" value="InterPro"/>
</dbReference>
<name>A0A1M6EFW0_9FIRM</name>
<dbReference type="Gene3D" id="2.40.10.120">
    <property type="match status" value="1"/>
</dbReference>
<accession>A0A1M6EFW0</accession>
<evidence type="ECO:0000259" key="4">
    <source>
        <dbReference type="PROSITE" id="PS50106"/>
    </source>
</evidence>
<feature type="transmembrane region" description="Helical" evidence="3">
    <location>
        <begin position="80"/>
        <end position="99"/>
    </location>
</feature>
<dbReference type="PROSITE" id="PS50106">
    <property type="entry name" value="PDZ"/>
    <property type="match status" value="1"/>
</dbReference>
<dbReference type="InterPro" id="IPR036034">
    <property type="entry name" value="PDZ_sf"/>
</dbReference>
<keyword evidence="3" id="KW-0472">Membrane</keyword>
<reference evidence="5 6" key="1">
    <citation type="submission" date="2016-11" db="EMBL/GenBank/DDBJ databases">
        <authorList>
            <person name="Jaros S."/>
            <person name="Januszkiewicz K."/>
            <person name="Wedrychowicz H."/>
        </authorList>
    </citation>
    <scope>NUCLEOTIDE SEQUENCE [LARGE SCALE GENOMIC DNA]</scope>
    <source>
        <strain evidence="5 6">DSM 19022</strain>
    </source>
</reference>
<dbReference type="PANTHER" id="PTHR43343">
    <property type="entry name" value="PEPTIDASE S12"/>
    <property type="match status" value="1"/>
</dbReference>
<dbReference type="InterPro" id="IPR041489">
    <property type="entry name" value="PDZ_6"/>
</dbReference>
<dbReference type="Pfam" id="PF13365">
    <property type="entry name" value="Trypsin_2"/>
    <property type="match status" value="1"/>
</dbReference>
<dbReference type="SUPFAM" id="SSF50494">
    <property type="entry name" value="Trypsin-like serine proteases"/>
    <property type="match status" value="1"/>
</dbReference>
<feature type="domain" description="PDZ" evidence="4">
    <location>
        <begin position="330"/>
        <end position="404"/>
    </location>
</feature>
<dbReference type="PRINTS" id="PR00834">
    <property type="entry name" value="PROTEASES2C"/>
</dbReference>
<keyword evidence="2" id="KW-0378">Hydrolase</keyword>
<proteinExistence type="predicted"/>
<keyword evidence="3" id="KW-1133">Transmembrane helix</keyword>
<dbReference type="EMBL" id="FQZS01000009">
    <property type="protein sequence ID" value="SHI84355.1"/>
    <property type="molecule type" value="Genomic_DNA"/>
</dbReference>
<dbReference type="GO" id="GO:0006508">
    <property type="term" value="P:proteolysis"/>
    <property type="evidence" value="ECO:0007669"/>
    <property type="project" value="UniProtKB-KW"/>
</dbReference>
<dbReference type="Gene3D" id="2.30.42.10">
    <property type="match status" value="1"/>
</dbReference>
<dbReference type="PANTHER" id="PTHR43343:SF3">
    <property type="entry name" value="PROTEASE DO-LIKE 8, CHLOROPLASTIC"/>
    <property type="match status" value="1"/>
</dbReference>
<dbReference type="InterPro" id="IPR009003">
    <property type="entry name" value="Peptidase_S1_PA"/>
</dbReference>
<gene>
    <name evidence="5" type="ORF">SAMN02745176_01544</name>
</gene>
<dbReference type="RefSeq" id="WP_207648327.1">
    <property type="nucleotide sequence ID" value="NZ_FQZS01000009.1"/>
</dbReference>